<feature type="transmembrane region" description="Helical" evidence="2">
    <location>
        <begin position="286"/>
        <end position="310"/>
    </location>
</feature>
<protein>
    <submittedName>
        <fullName evidence="3">Uncharacterized protein</fullName>
    </submittedName>
</protein>
<proteinExistence type="predicted"/>
<feature type="transmembrane region" description="Helical" evidence="2">
    <location>
        <begin position="59"/>
        <end position="81"/>
    </location>
</feature>
<reference evidence="3 4" key="1">
    <citation type="journal article" date="2015" name="Genome Biol. Evol.">
        <title>Comparative Genomics of a Bacterivorous Green Alga Reveals Evolutionary Causalities and Consequences of Phago-Mixotrophic Mode of Nutrition.</title>
        <authorList>
            <person name="Burns J.A."/>
            <person name="Paasch A."/>
            <person name="Narechania A."/>
            <person name="Kim E."/>
        </authorList>
    </citation>
    <scope>NUCLEOTIDE SEQUENCE [LARGE SCALE GENOMIC DNA]</scope>
    <source>
        <strain evidence="3 4">PLY_AMNH</strain>
    </source>
</reference>
<evidence type="ECO:0000313" key="4">
    <source>
        <dbReference type="Proteomes" id="UP001190700"/>
    </source>
</evidence>
<keyword evidence="2" id="KW-0812">Transmembrane</keyword>
<gene>
    <name evidence="3" type="ORF">CYMTET_29760</name>
</gene>
<feature type="transmembrane region" description="Helical" evidence="2">
    <location>
        <begin position="93"/>
        <end position="114"/>
    </location>
</feature>
<evidence type="ECO:0000256" key="2">
    <source>
        <dbReference type="SAM" id="Phobius"/>
    </source>
</evidence>
<keyword evidence="2" id="KW-0472">Membrane</keyword>
<feature type="compositionally biased region" description="Polar residues" evidence="1">
    <location>
        <begin position="458"/>
        <end position="467"/>
    </location>
</feature>
<name>A0AAE0FKM3_9CHLO</name>
<keyword evidence="4" id="KW-1185">Reference proteome</keyword>
<organism evidence="3 4">
    <name type="scientific">Cymbomonas tetramitiformis</name>
    <dbReference type="NCBI Taxonomy" id="36881"/>
    <lineage>
        <taxon>Eukaryota</taxon>
        <taxon>Viridiplantae</taxon>
        <taxon>Chlorophyta</taxon>
        <taxon>Pyramimonadophyceae</taxon>
        <taxon>Pyramimonadales</taxon>
        <taxon>Pyramimonadaceae</taxon>
        <taxon>Cymbomonas</taxon>
    </lineage>
</organism>
<accession>A0AAE0FKM3</accession>
<feature type="non-terminal residue" evidence="3">
    <location>
        <position position="523"/>
    </location>
</feature>
<dbReference type="EMBL" id="LGRX02016979">
    <property type="protein sequence ID" value="KAK3261328.1"/>
    <property type="molecule type" value="Genomic_DNA"/>
</dbReference>
<comment type="caution">
    <text evidence="3">The sequence shown here is derived from an EMBL/GenBank/DDBJ whole genome shotgun (WGS) entry which is preliminary data.</text>
</comment>
<evidence type="ECO:0000313" key="3">
    <source>
        <dbReference type="EMBL" id="KAK3261328.1"/>
    </source>
</evidence>
<dbReference type="Proteomes" id="UP001190700">
    <property type="component" value="Unassembled WGS sequence"/>
</dbReference>
<keyword evidence="2" id="KW-1133">Transmembrane helix</keyword>
<dbReference type="AlphaFoldDB" id="A0AAE0FKM3"/>
<feature type="region of interest" description="Disordered" evidence="1">
    <location>
        <begin position="358"/>
        <end position="379"/>
    </location>
</feature>
<evidence type="ECO:0000256" key="1">
    <source>
        <dbReference type="SAM" id="MobiDB-lite"/>
    </source>
</evidence>
<feature type="transmembrane region" description="Helical" evidence="2">
    <location>
        <begin position="126"/>
        <end position="147"/>
    </location>
</feature>
<feature type="region of interest" description="Disordered" evidence="1">
    <location>
        <begin position="403"/>
        <end position="480"/>
    </location>
</feature>
<feature type="compositionally biased region" description="Basic residues" evidence="1">
    <location>
        <begin position="419"/>
        <end position="430"/>
    </location>
</feature>
<sequence length="523" mass="57643">MRRRCVVAPRRILVEGGKKMRWIILQFGWPLKLTGGCNDPDAPYDFIPEVLSELAAATFYNAIIAAVLILVAIFAFIEVLVRQYNFSRQQLNILRICSILGIYMLPGFCQAAGFMLGAGDSHLNRALGLSFLCVICAPQLALLYLLYSNMVVQQLATYNPDGEQGLNGQSRWSPVGGSQHAARFFVRFRFLFNSLKVPWRPDSWEYACGVMYAPLNSLMKAARGLLLGVFVLCVPNCDNTDSRCGIAQLMLLQMLALMDFWYMFRISPHYSRMERWARMGESTADVIYVVCAFILGFTGIVTVGMIMIYVQLASIVLHSIAQIVKICRVLSQNEAVQRLLRSCCPAVFFRMHSKLLESRSAKSRPPPPPPPARQSAHVAVPADTERRIMNPLMLMGAQAAPVEKVDAVPRPPPKPGARVAHRRGGSRHSSARANQLRLSGKDSLFPAPMEEAHGACTDASSSETGQSADDERGRAGRRRSRALTTVAKVPGFNVGGQATPRGLHKYGSIGNMLMRVVKGGAAR</sequence>